<keyword evidence="2 7" id="KW-0812">Transmembrane</keyword>
<name>A0ABQ5TQ66_9BACI</name>
<evidence type="ECO:0000256" key="5">
    <source>
        <dbReference type="ARBA" id="ARBA00022989"/>
    </source>
</evidence>
<dbReference type="Gene3D" id="3.40.50.300">
    <property type="entry name" value="P-loop containing nucleotide triphosphate hydrolases"/>
    <property type="match status" value="1"/>
</dbReference>
<feature type="transmembrane region" description="Helical" evidence="7">
    <location>
        <begin position="20"/>
        <end position="41"/>
    </location>
</feature>
<evidence type="ECO:0000256" key="3">
    <source>
        <dbReference type="ARBA" id="ARBA00022741"/>
    </source>
</evidence>
<evidence type="ECO:0000256" key="7">
    <source>
        <dbReference type="SAM" id="Phobius"/>
    </source>
</evidence>
<dbReference type="NCBIfam" id="TIGR02857">
    <property type="entry name" value="CydD"/>
    <property type="match status" value="1"/>
</dbReference>
<dbReference type="CDD" id="cd18584">
    <property type="entry name" value="ABC_6TM_AarD_CydD"/>
    <property type="match status" value="1"/>
</dbReference>
<evidence type="ECO:0000259" key="9">
    <source>
        <dbReference type="PROSITE" id="PS50929"/>
    </source>
</evidence>
<dbReference type="GO" id="GO:0005524">
    <property type="term" value="F:ATP binding"/>
    <property type="evidence" value="ECO:0007669"/>
    <property type="project" value="UniProtKB-KW"/>
</dbReference>
<dbReference type="Pfam" id="PF00664">
    <property type="entry name" value="ABC_membrane"/>
    <property type="match status" value="1"/>
</dbReference>
<gene>
    <name evidence="10" type="ORF">MACH08_41310</name>
</gene>
<protein>
    <submittedName>
        <fullName evidence="10">ABC transporter ATP-binding protein/permease</fullName>
    </submittedName>
</protein>
<evidence type="ECO:0000256" key="6">
    <source>
        <dbReference type="ARBA" id="ARBA00023136"/>
    </source>
</evidence>
<dbReference type="PANTHER" id="PTHR24221">
    <property type="entry name" value="ATP-BINDING CASSETTE SUB-FAMILY B"/>
    <property type="match status" value="1"/>
</dbReference>
<proteinExistence type="predicted"/>
<dbReference type="SUPFAM" id="SSF52540">
    <property type="entry name" value="P-loop containing nucleoside triphosphate hydrolases"/>
    <property type="match status" value="1"/>
</dbReference>
<dbReference type="PROSITE" id="PS50893">
    <property type="entry name" value="ABC_TRANSPORTER_2"/>
    <property type="match status" value="1"/>
</dbReference>
<dbReference type="Proteomes" id="UP001275436">
    <property type="component" value="Unassembled WGS sequence"/>
</dbReference>
<evidence type="ECO:0000256" key="1">
    <source>
        <dbReference type="ARBA" id="ARBA00004651"/>
    </source>
</evidence>
<dbReference type="Gene3D" id="1.20.1560.10">
    <property type="entry name" value="ABC transporter type 1, transmembrane domain"/>
    <property type="match status" value="1"/>
</dbReference>
<dbReference type="EMBL" id="BSKO01000002">
    <property type="protein sequence ID" value="GLO68347.1"/>
    <property type="molecule type" value="Genomic_DNA"/>
</dbReference>
<feature type="transmembrane region" description="Helical" evidence="7">
    <location>
        <begin position="53"/>
        <end position="73"/>
    </location>
</feature>
<feature type="domain" description="ABC transmembrane type-1" evidence="9">
    <location>
        <begin position="20"/>
        <end position="300"/>
    </location>
</feature>
<comment type="caution">
    <text evidence="10">The sequence shown here is derived from an EMBL/GenBank/DDBJ whole genome shotgun (WGS) entry which is preliminary data.</text>
</comment>
<feature type="transmembrane region" description="Helical" evidence="7">
    <location>
        <begin position="157"/>
        <end position="176"/>
    </location>
</feature>
<dbReference type="InterPro" id="IPR039421">
    <property type="entry name" value="Type_1_exporter"/>
</dbReference>
<organism evidence="10 11">
    <name type="scientific">Oceanobacillus kimchii</name>
    <dbReference type="NCBI Taxonomy" id="746691"/>
    <lineage>
        <taxon>Bacteria</taxon>
        <taxon>Bacillati</taxon>
        <taxon>Bacillota</taxon>
        <taxon>Bacilli</taxon>
        <taxon>Bacillales</taxon>
        <taxon>Bacillaceae</taxon>
        <taxon>Oceanobacillus</taxon>
    </lineage>
</organism>
<evidence type="ECO:0000313" key="11">
    <source>
        <dbReference type="Proteomes" id="UP001275436"/>
    </source>
</evidence>
<dbReference type="InterPro" id="IPR003439">
    <property type="entry name" value="ABC_transporter-like_ATP-bd"/>
</dbReference>
<sequence>MNGLQDMAKKQKGKLTSLGIFALLSGTSIIGQSFLFVTIVDRIFIKDDTFSEIIPLLIGLLAVLFARTLFNYLSGRTGIRMASKVKSELRNLLLHKFSTNPLQSSIQGQSGQKVSVMMDVVDEVDSYFSSYIPQVFQASIIPLMILIVIFTEHVATGVIILITAPFIPIFMMVIGFKTKDKSEEQLDKMAAFSGKFLDTLQGLTTLKLFGQSAVQKEIIRKSSLRFREATMDVLKIAFQNSLALEFISMLSIGLVALEVAIRMVIFQDLSFYTGFLMLVLAPEFYTKLKELGSAFHTGRGSMGAAKKLENELANSVKPVEWGKKGLRSTTPPSIEIREAEFNYGESDAFALKNIHVSIDPFEQIAIVGRTGSGKTTLLHVIAGLVSLSKGEILVNGKPRKIYSEKDWFGGLSYISQSPYLFSGSIAENIAIGGNTNASKEDIVGAAQKAGISKLVKSLNDGFDTPIGEAGRGLSGGEKQRIAIARTFLKSPSIILFDEPTTGLDLQTERILQSSMKELSKNSTVITVAHRLHTIKNADQILFMDNGEIIASGTHNELLKSTEAYRDMVSVQQGGALE</sequence>
<accession>A0ABQ5TQ66</accession>
<comment type="subcellular location">
    <subcellularLocation>
        <location evidence="1">Cell membrane</location>
        <topology evidence="1">Multi-pass membrane protein</topology>
    </subcellularLocation>
</comment>
<dbReference type="SUPFAM" id="SSF90123">
    <property type="entry name" value="ABC transporter transmembrane region"/>
    <property type="match status" value="1"/>
</dbReference>
<keyword evidence="3" id="KW-0547">Nucleotide-binding</keyword>
<dbReference type="InterPro" id="IPR027417">
    <property type="entry name" value="P-loop_NTPase"/>
</dbReference>
<dbReference type="RefSeq" id="WP_317958589.1">
    <property type="nucleotide sequence ID" value="NZ_BSKO01000002.1"/>
</dbReference>
<feature type="transmembrane region" description="Helical" evidence="7">
    <location>
        <begin position="242"/>
        <end position="263"/>
    </location>
</feature>
<dbReference type="PANTHER" id="PTHR24221:SF590">
    <property type="entry name" value="COMPONENT LINKED WITH THE ASSEMBLY OF CYTOCHROME' TRANSPORT TRANSMEMBRANE ATP-BINDING PROTEIN ABC TRANSPORTER CYDD-RELATED"/>
    <property type="match status" value="1"/>
</dbReference>
<evidence type="ECO:0000313" key="10">
    <source>
        <dbReference type="EMBL" id="GLO68347.1"/>
    </source>
</evidence>
<dbReference type="InterPro" id="IPR003593">
    <property type="entry name" value="AAA+_ATPase"/>
</dbReference>
<dbReference type="InterPro" id="IPR036640">
    <property type="entry name" value="ABC1_TM_sf"/>
</dbReference>
<dbReference type="Pfam" id="PF00005">
    <property type="entry name" value="ABC_tran"/>
    <property type="match status" value="1"/>
</dbReference>
<dbReference type="InterPro" id="IPR014216">
    <property type="entry name" value="ABC_transptr_CydD"/>
</dbReference>
<dbReference type="InterPro" id="IPR017871">
    <property type="entry name" value="ABC_transporter-like_CS"/>
</dbReference>
<evidence type="ECO:0000256" key="4">
    <source>
        <dbReference type="ARBA" id="ARBA00022840"/>
    </source>
</evidence>
<dbReference type="PROSITE" id="PS00211">
    <property type="entry name" value="ABC_TRANSPORTER_1"/>
    <property type="match status" value="1"/>
</dbReference>
<reference evidence="10 11" key="1">
    <citation type="submission" date="2023-02" db="EMBL/GenBank/DDBJ databases">
        <title>Oceanobacillus kimchii IFOP_LL358 isolated form Alexandrium catenella lab strain.</title>
        <authorList>
            <person name="Gajardo G."/>
            <person name="Ueki S."/>
            <person name="Maruyama F."/>
        </authorList>
    </citation>
    <scope>NUCLEOTIDE SEQUENCE [LARGE SCALE GENOMIC DNA]</scope>
    <source>
        <strain evidence="10 11">IFOP_LL358</strain>
    </source>
</reference>
<dbReference type="InterPro" id="IPR011527">
    <property type="entry name" value="ABC1_TM_dom"/>
</dbReference>
<feature type="transmembrane region" description="Helical" evidence="7">
    <location>
        <begin position="135"/>
        <end position="151"/>
    </location>
</feature>
<keyword evidence="11" id="KW-1185">Reference proteome</keyword>
<keyword evidence="4 10" id="KW-0067">ATP-binding</keyword>
<evidence type="ECO:0000259" key="8">
    <source>
        <dbReference type="PROSITE" id="PS50893"/>
    </source>
</evidence>
<dbReference type="PROSITE" id="PS50929">
    <property type="entry name" value="ABC_TM1F"/>
    <property type="match status" value="1"/>
</dbReference>
<evidence type="ECO:0000256" key="2">
    <source>
        <dbReference type="ARBA" id="ARBA00022692"/>
    </source>
</evidence>
<feature type="domain" description="ABC transporter" evidence="8">
    <location>
        <begin position="336"/>
        <end position="570"/>
    </location>
</feature>
<keyword evidence="5 7" id="KW-1133">Transmembrane helix</keyword>
<keyword evidence="6 7" id="KW-0472">Membrane</keyword>
<dbReference type="SMART" id="SM00382">
    <property type="entry name" value="AAA"/>
    <property type="match status" value="1"/>
</dbReference>